<feature type="transmembrane region" description="Helical" evidence="7">
    <location>
        <begin position="167"/>
        <end position="188"/>
    </location>
</feature>
<evidence type="ECO:0000256" key="4">
    <source>
        <dbReference type="ARBA" id="ARBA00022692"/>
    </source>
</evidence>
<comment type="function">
    <text evidence="7">Part of the tripartite ATP-independent periplasmic (TRAP) transport system.</text>
</comment>
<organism evidence="9 10">
    <name type="scientific">Franzmannia qiaohouensis</name>
    <dbReference type="NCBI Taxonomy" id="1329370"/>
    <lineage>
        <taxon>Bacteria</taxon>
        <taxon>Pseudomonadati</taxon>
        <taxon>Pseudomonadota</taxon>
        <taxon>Gammaproteobacteria</taxon>
        <taxon>Oceanospirillales</taxon>
        <taxon>Halomonadaceae</taxon>
        <taxon>Franzmannia</taxon>
    </lineage>
</organism>
<sequence>MSIVIFGLLGMLIIGTPIAAAFALTVFINADRLNIWIDGLSTIPYDNISSFALVAIPLFILVGELMNRGGLAQSLAATADQIIGRIRASFGYVMILASAFFGAITGSSVATVAAIGSTIGPEMRQRGYPRSYIASLNAASGLLGVLIPPSIPLIIYGSTVGVSITELFIATIVPGILLTLCFAIVHWFRSKRVLEGGGESPISTVLSNGVRERTKNTLLRSSAALIMPIIVLGGIYGGIFTPTEAAAVACLYAICVLFIQRSLNFDGLVKTFYAAAVPAAAILFIIAMTGILNRALILNQIPQDLAALMTGLFENPILFLLAINLLLLLVGMFMETNAAVILMGPLLAPSAAAFGIDPVHFAIVVVTNIEIGLLTPPLAANLYVAARTNNVHLVEMLRHFGWFLLAAVVALLLLTFIPSLSLWYRFF</sequence>
<protein>
    <recommendedName>
        <fullName evidence="7">TRAP transporter large permease protein</fullName>
    </recommendedName>
</protein>
<feature type="transmembrane region" description="Helical" evidence="7">
    <location>
        <begin position="275"/>
        <end position="297"/>
    </location>
</feature>
<proteinExistence type="inferred from homology"/>
<dbReference type="Proteomes" id="UP001251374">
    <property type="component" value="Unassembled WGS sequence"/>
</dbReference>
<evidence type="ECO:0000256" key="6">
    <source>
        <dbReference type="ARBA" id="ARBA00023136"/>
    </source>
</evidence>
<feature type="transmembrane region" description="Helical" evidence="7">
    <location>
        <begin position="90"/>
        <end position="115"/>
    </location>
</feature>
<dbReference type="NCBIfam" id="TIGR00786">
    <property type="entry name" value="dctM"/>
    <property type="match status" value="1"/>
</dbReference>
<reference evidence="9 10" key="1">
    <citation type="submission" date="2023-04" db="EMBL/GenBank/DDBJ databases">
        <title>A long-awaited taxogenomic arrangement of the family Halomonadaceae.</title>
        <authorList>
            <person name="De La Haba R."/>
            <person name="Chuvochina M."/>
            <person name="Wittouck S."/>
            <person name="Arahal D.R."/>
            <person name="Sanchez-Porro C."/>
            <person name="Hugenholtz P."/>
            <person name="Ventosa A."/>
        </authorList>
    </citation>
    <scope>NUCLEOTIDE SEQUENCE [LARGE SCALE GENOMIC DNA]</scope>
    <source>
        <strain evidence="9 10">DSM 26770</strain>
    </source>
</reference>
<keyword evidence="5 7" id="KW-1133">Transmembrane helix</keyword>
<dbReference type="EMBL" id="JARWAM010000020">
    <property type="protein sequence ID" value="MDR5907522.1"/>
    <property type="molecule type" value="Genomic_DNA"/>
</dbReference>
<name>A0ABU1HJ57_9GAMM</name>
<keyword evidence="2" id="KW-1003">Cell membrane</keyword>
<evidence type="ECO:0000256" key="7">
    <source>
        <dbReference type="RuleBase" id="RU369079"/>
    </source>
</evidence>
<evidence type="ECO:0000313" key="9">
    <source>
        <dbReference type="EMBL" id="MDR5907522.1"/>
    </source>
</evidence>
<evidence type="ECO:0000256" key="1">
    <source>
        <dbReference type="ARBA" id="ARBA00004429"/>
    </source>
</evidence>
<comment type="subunit">
    <text evidence="7">The complex comprises the extracytoplasmic solute receptor protein and the two transmembrane proteins.</text>
</comment>
<dbReference type="InterPro" id="IPR010656">
    <property type="entry name" value="DctM"/>
</dbReference>
<feature type="domain" description="TRAP C4-dicarboxylate transport system permease DctM subunit" evidence="8">
    <location>
        <begin position="7"/>
        <end position="419"/>
    </location>
</feature>
<gene>
    <name evidence="9" type="ORF">QC821_19785</name>
</gene>
<comment type="similarity">
    <text evidence="7">Belongs to the TRAP transporter large permease family.</text>
</comment>
<feature type="transmembrane region" description="Helical" evidence="7">
    <location>
        <begin position="48"/>
        <end position="66"/>
    </location>
</feature>
<evidence type="ECO:0000256" key="2">
    <source>
        <dbReference type="ARBA" id="ARBA00022475"/>
    </source>
</evidence>
<keyword evidence="4 7" id="KW-0812">Transmembrane</keyword>
<comment type="caution">
    <text evidence="9">The sequence shown here is derived from an EMBL/GenBank/DDBJ whole genome shotgun (WGS) entry which is preliminary data.</text>
</comment>
<feature type="transmembrane region" description="Helical" evidence="7">
    <location>
        <begin position="136"/>
        <end position="155"/>
    </location>
</feature>
<feature type="transmembrane region" description="Helical" evidence="7">
    <location>
        <begin position="245"/>
        <end position="263"/>
    </location>
</feature>
<keyword evidence="7" id="KW-0813">Transport</keyword>
<evidence type="ECO:0000256" key="3">
    <source>
        <dbReference type="ARBA" id="ARBA00022519"/>
    </source>
</evidence>
<feature type="transmembrane region" description="Helical" evidence="7">
    <location>
        <begin position="6"/>
        <end position="28"/>
    </location>
</feature>
<evidence type="ECO:0000256" key="5">
    <source>
        <dbReference type="ARBA" id="ARBA00022989"/>
    </source>
</evidence>
<evidence type="ECO:0000313" key="10">
    <source>
        <dbReference type="Proteomes" id="UP001251374"/>
    </source>
</evidence>
<dbReference type="PIRSF" id="PIRSF006066">
    <property type="entry name" value="HI0050"/>
    <property type="match status" value="1"/>
</dbReference>
<keyword evidence="6 7" id="KW-0472">Membrane</keyword>
<evidence type="ECO:0000259" key="8">
    <source>
        <dbReference type="Pfam" id="PF06808"/>
    </source>
</evidence>
<dbReference type="PANTHER" id="PTHR33362:SF2">
    <property type="entry name" value="TRAP TRANSPORTER LARGE PERMEASE PROTEIN"/>
    <property type="match status" value="1"/>
</dbReference>
<keyword evidence="3 7" id="KW-0997">Cell inner membrane</keyword>
<dbReference type="InterPro" id="IPR004681">
    <property type="entry name" value="TRAP_DctM"/>
</dbReference>
<dbReference type="Pfam" id="PF06808">
    <property type="entry name" value="DctM"/>
    <property type="match status" value="1"/>
</dbReference>
<comment type="subcellular location">
    <subcellularLocation>
        <location evidence="1 7">Cell inner membrane</location>
        <topology evidence="1 7">Multi-pass membrane protein</topology>
    </subcellularLocation>
</comment>
<dbReference type="PANTHER" id="PTHR33362">
    <property type="entry name" value="SIALIC ACID TRAP TRANSPORTER PERMEASE PROTEIN SIAT-RELATED"/>
    <property type="match status" value="1"/>
</dbReference>
<dbReference type="RefSeq" id="WP_309724946.1">
    <property type="nucleotide sequence ID" value="NZ_JARWAM010000020.1"/>
</dbReference>
<keyword evidence="10" id="KW-1185">Reference proteome</keyword>
<feature type="transmembrane region" description="Helical" evidence="7">
    <location>
        <begin position="359"/>
        <end position="380"/>
    </location>
</feature>
<accession>A0ABU1HJ57</accession>
<feature type="transmembrane region" description="Helical" evidence="7">
    <location>
        <begin position="400"/>
        <end position="424"/>
    </location>
</feature>
<feature type="transmembrane region" description="Helical" evidence="7">
    <location>
        <begin position="317"/>
        <end position="347"/>
    </location>
</feature>
<feature type="transmembrane region" description="Helical" evidence="7">
    <location>
        <begin position="218"/>
        <end position="239"/>
    </location>
</feature>